<keyword evidence="2" id="KW-0378">Hydrolase</keyword>
<dbReference type="InterPro" id="IPR014016">
    <property type="entry name" value="UvrD-like_ATP-bd"/>
</dbReference>
<evidence type="ECO:0000256" key="1">
    <source>
        <dbReference type="ARBA" id="ARBA00022741"/>
    </source>
</evidence>
<feature type="domain" description="UvrD-like helicase ATP-binding" evidence="5">
    <location>
        <begin position="31"/>
        <end position="135"/>
    </location>
</feature>
<dbReference type="STRING" id="1770053.SAMN05216551_1061"/>
<dbReference type="Pfam" id="PF00580">
    <property type="entry name" value="UvrD-helicase"/>
    <property type="match status" value="1"/>
</dbReference>
<keyword evidence="4" id="KW-0067">ATP-binding</keyword>
<evidence type="ECO:0000313" key="7">
    <source>
        <dbReference type="Proteomes" id="UP000243719"/>
    </source>
</evidence>
<gene>
    <name evidence="6" type="ORF">SAMN05216551_1061</name>
</gene>
<organism evidence="6 7">
    <name type="scientific">Chitinasiproducens palmae</name>
    <dbReference type="NCBI Taxonomy" id="1770053"/>
    <lineage>
        <taxon>Bacteria</taxon>
        <taxon>Pseudomonadati</taxon>
        <taxon>Pseudomonadota</taxon>
        <taxon>Betaproteobacteria</taxon>
        <taxon>Burkholderiales</taxon>
        <taxon>Burkholderiaceae</taxon>
        <taxon>Chitinasiproducens</taxon>
    </lineage>
</organism>
<evidence type="ECO:0000313" key="6">
    <source>
        <dbReference type="EMBL" id="SDV48711.1"/>
    </source>
</evidence>
<dbReference type="GO" id="GO:0005524">
    <property type="term" value="F:ATP binding"/>
    <property type="evidence" value="ECO:0007669"/>
    <property type="project" value="UniProtKB-KW"/>
</dbReference>
<dbReference type="EMBL" id="FNLO01000006">
    <property type="protein sequence ID" value="SDV48711.1"/>
    <property type="molecule type" value="Genomic_DNA"/>
</dbReference>
<protein>
    <submittedName>
        <fullName evidence="6">DNA helicase-2 / ATP-dependent DNA helicase PcrA</fullName>
    </submittedName>
</protein>
<evidence type="ECO:0000256" key="4">
    <source>
        <dbReference type="ARBA" id="ARBA00022840"/>
    </source>
</evidence>
<evidence type="ECO:0000256" key="3">
    <source>
        <dbReference type="ARBA" id="ARBA00022806"/>
    </source>
</evidence>
<dbReference type="Gene3D" id="3.40.50.300">
    <property type="entry name" value="P-loop containing nucleotide triphosphate hydrolases"/>
    <property type="match status" value="1"/>
</dbReference>
<dbReference type="RefSeq" id="WP_091908061.1">
    <property type="nucleotide sequence ID" value="NZ_FNLO01000006.1"/>
</dbReference>
<accession>A0A1H2PQL9</accession>
<dbReference type="GO" id="GO:0004386">
    <property type="term" value="F:helicase activity"/>
    <property type="evidence" value="ECO:0007669"/>
    <property type="project" value="UniProtKB-KW"/>
</dbReference>
<dbReference type="AlphaFoldDB" id="A0A1H2PQL9"/>
<keyword evidence="1" id="KW-0547">Nucleotide-binding</keyword>
<dbReference type="SUPFAM" id="SSF52540">
    <property type="entry name" value="P-loop containing nucleoside triphosphate hydrolases"/>
    <property type="match status" value="1"/>
</dbReference>
<dbReference type="Proteomes" id="UP000243719">
    <property type="component" value="Unassembled WGS sequence"/>
</dbReference>
<keyword evidence="7" id="KW-1185">Reference proteome</keyword>
<name>A0A1H2PQL9_9BURK</name>
<keyword evidence="3 6" id="KW-0347">Helicase</keyword>
<dbReference type="InterPro" id="IPR027417">
    <property type="entry name" value="P-loop_NTPase"/>
</dbReference>
<dbReference type="OrthoDB" id="384988at2"/>
<proteinExistence type="predicted"/>
<evidence type="ECO:0000256" key="2">
    <source>
        <dbReference type="ARBA" id="ARBA00022801"/>
    </source>
</evidence>
<sequence>MTAADGVPDNDLDNPADAEIAACLDLTAPRSFFLFAGAGSGKTRSLVKALDHVRQLYRETLRFQGQRVGVITFTNAACDEINRRLEFDRTIEVSTIHSFAWNLIGGLNHDIREWLQTNLAMEIAELEMLESKGRKGTKASAERISKIASKGKRLANLNTVRRFVYSPTGDNSGRDLSR</sequence>
<reference evidence="7" key="1">
    <citation type="submission" date="2016-09" db="EMBL/GenBank/DDBJ databases">
        <authorList>
            <person name="Varghese N."/>
            <person name="Submissions S."/>
        </authorList>
    </citation>
    <scope>NUCLEOTIDE SEQUENCE [LARGE SCALE GENOMIC DNA]</scope>
    <source>
        <strain evidence="7">JS23</strain>
    </source>
</reference>
<evidence type="ECO:0000259" key="5">
    <source>
        <dbReference type="Pfam" id="PF00580"/>
    </source>
</evidence>
<dbReference type="GO" id="GO:0016787">
    <property type="term" value="F:hydrolase activity"/>
    <property type="evidence" value="ECO:0007669"/>
    <property type="project" value="UniProtKB-KW"/>
</dbReference>